<organism evidence="2 3">
    <name type="scientific">Longivirga aurantiaca</name>
    <dbReference type="NCBI Taxonomy" id="1837743"/>
    <lineage>
        <taxon>Bacteria</taxon>
        <taxon>Bacillati</taxon>
        <taxon>Actinomycetota</taxon>
        <taxon>Actinomycetes</taxon>
        <taxon>Sporichthyales</taxon>
        <taxon>Sporichthyaceae</taxon>
        <taxon>Longivirga</taxon>
    </lineage>
</organism>
<dbReference type="InterPro" id="IPR053143">
    <property type="entry name" value="Arylsulfate_ST"/>
</dbReference>
<reference evidence="3" key="1">
    <citation type="journal article" date="2019" name="Int. J. Syst. Evol. Microbiol.">
        <title>The Global Catalogue of Microorganisms (GCM) 10K type strain sequencing project: providing services to taxonomists for standard genome sequencing and annotation.</title>
        <authorList>
            <consortium name="The Broad Institute Genomics Platform"/>
            <consortium name="The Broad Institute Genome Sequencing Center for Infectious Disease"/>
            <person name="Wu L."/>
            <person name="Ma J."/>
        </authorList>
    </citation>
    <scope>NUCLEOTIDE SEQUENCE [LARGE SCALE GENOMIC DNA]</scope>
    <source>
        <strain evidence="3">CGMCC 4.7317</strain>
    </source>
</reference>
<feature type="signal peptide" evidence="1">
    <location>
        <begin position="1"/>
        <end position="22"/>
    </location>
</feature>
<dbReference type="InterPro" id="IPR010262">
    <property type="entry name" value="Arylsulfotransferase_bact"/>
</dbReference>
<evidence type="ECO:0000313" key="2">
    <source>
        <dbReference type="EMBL" id="MFC6238174.1"/>
    </source>
</evidence>
<comment type="caution">
    <text evidence="2">The sequence shown here is derived from an EMBL/GenBank/DDBJ whole genome shotgun (WGS) entry which is preliminary data.</text>
</comment>
<accession>A0ABW1T1M1</accession>
<proteinExistence type="predicted"/>
<protein>
    <submittedName>
        <fullName evidence="2">Aryl-sulfate sulfotransferase</fullName>
    </submittedName>
</protein>
<feature type="chain" id="PRO_5046792890" evidence="1">
    <location>
        <begin position="23"/>
        <end position="719"/>
    </location>
</feature>
<dbReference type="EMBL" id="JBHSTI010000008">
    <property type="protein sequence ID" value="MFC6238174.1"/>
    <property type="molecule type" value="Genomic_DNA"/>
</dbReference>
<evidence type="ECO:0000256" key="1">
    <source>
        <dbReference type="SAM" id="SignalP"/>
    </source>
</evidence>
<dbReference type="Proteomes" id="UP001596138">
    <property type="component" value="Unassembled WGS sequence"/>
</dbReference>
<gene>
    <name evidence="2" type="ORF">ACFQGU_09810</name>
</gene>
<keyword evidence="3" id="KW-1185">Reference proteome</keyword>
<dbReference type="PANTHER" id="PTHR35340:SF5">
    <property type="entry name" value="ASST-DOMAIN-CONTAINING PROTEIN"/>
    <property type="match status" value="1"/>
</dbReference>
<dbReference type="Pfam" id="PF05935">
    <property type="entry name" value="Arylsulfotrans"/>
    <property type="match status" value="1"/>
</dbReference>
<dbReference type="RefSeq" id="WP_386766154.1">
    <property type="nucleotide sequence ID" value="NZ_JBHSTI010000008.1"/>
</dbReference>
<sequence>MSRAVKRIAALLAAVVALPLPAVVSTGTAGAVGVTADPTPVRTLAVSGTGVGSYPAFDPAIARYGITTTADTAGTVVVAASTSDPAGSVYVNGRKLTGASTTVTGLTEGAEIAVFFVDAAGTARHSLVYLPAQFPALERIDITPSTALATGDVLLTLGKWLTPGPFFEAAVDRNGVPSYVKTTTQSLDLKAQPGGGWTVSRTTNGEGRTGTDVVELDSQFREVNRYRTVGLVDTDSHDSLLMPDGSRYLMAYEPNAVSGLIDSVVQHISSDGDVLFEWNSADHVNPAIESVAANTQFPTDYAHINSFDVMADGDLLMSFRHLSSVFKVARTAHDGFSVGDVVWRLGGKLSDFTFTDLAGDPDGGPCAQHTADELPNGNILLFDNGAWTANKLCTDPADPTGAPVAHIPTRITEWAIDEATGEATIAWNYEVADRYALFAGSALRLSNGNTLIGWASETDATASEVNAAGTLLWELRDPTATWFTYRAALAPVPDATPPTVAFTSGLEGSTFLQDAVVKVDYTCSDRGGSGLRTCTAPVASGAALDTRTAGARTLTVRATDGDGNVTTKTLHYTVTAAYRPDAQVRKVSGGAWLGVDSYTTTRMTMPISLSWSTKAGSAYVRIVNDGKRTDTMTVRGTPSGGGFAVSYWYGDRNVTAAVTAGTYRTAALAPGASALLKVRVAVASTTVRVGSAREVWVVTGSLARPAVRDSVVVKAAAVR</sequence>
<evidence type="ECO:0000313" key="3">
    <source>
        <dbReference type="Proteomes" id="UP001596138"/>
    </source>
</evidence>
<keyword evidence="1" id="KW-0732">Signal</keyword>
<dbReference type="PANTHER" id="PTHR35340">
    <property type="entry name" value="PQQ ENZYME REPEAT PROTEIN-RELATED"/>
    <property type="match status" value="1"/>
</dbReference>
<name>A0ABW1T1M1_9ACTN</name>